<dbReference type="Proteomes" id="UP000272015">
    <property type="component" value="Unassembled WGS sequence"/>
</dbReference>
<reference evidence="1 2" key="1">
    <citation type="submission" date="2018-09" db="EMBL/GenBank/DDBJ databases">
        <title>Novel species of Cryobacterium.</title>
        <authorList>
            <person name="Liu Q."/>
            <person name="Xin Y.-H."/>
        </authorList>
    </citation>
    <scope>NUCLEOTIDE SEQUENCE [LARGE SCALE GENOMIC DNA]</scope>
    <source>
        <strain evidence="1 2">Hh39</strain>
    </source>
</reference>
<evidence type="ECO:0000313" key="1">
    <source>
        <dbReference type="EMBL" id="RJT87884.1"/>
    </source>
</evidence>
<sequence length="160" mass="18072">MKRMPPRSIRFPHRGAIMAGFSTSEWIARAPNEVFDFITNPNNAPKVMESVQSMVALTEGPLRVGTRYRETRLMRGKEERAELEVVGYEPHRRYAVKNVTEGFDTVYDYAFRAEATGTRVDLVCTVTTSGAKRLMLPVVTAVLKKEDGDHLLRLKKALDA</sequence>
<accession>A0A3A5MR40</accession>
<dbReference type="EMBL" id="QZVS01000086">
    <property type="protein sequence ID" value="RJT87884.1"/>
    <property type="molecule type" value="Genomic_DNA"/>
</dbReference>
<keyword evidence="2" id="KW-1185">Reference proteome</keyword>
<dbReference type="AlphaFoldDB" id="A0A3A5MR40"/>
<name>A0A3A5MR40_9MICO</name>
<dbReference type="SUPFAM" id="SSF55961">
    <property type="entry name" value="Bet v1-like"/>
    <property type="match status" value="1"/>
</dbReference>
<evidence type="ECO:0000313" key="2">
    <source>
        <dbReference type="Proteomes" id="UP000272015"/>
    </source>
</evidence>
<protein>
    <recommendedName>
        <fullName evidence="3">SRPBCC family protein</fullName>
    </recommendedName>
</protein>
<dbReference type="InterPro" id="IPR019587">
    <property type="entry name" value="Polyketide_cyclase/dehydratase"/>
</dbReference>
<comment type="caution">
    <text evidence="1">The sequence shown here is derived from an EMBL/GenBank/DDBJ whole genome shotgun (WGS) entry which is preliminary data.</text>
</comment>
<gene>
    <name evidence="1" type="ORF">D6T64_12330</name>
</gene>
<dbReference type="Pfam" id="PF10604">
    <property type="entry name" value="Polyketide_cyc2"/>
    <property type="match status" value="1"/>
</dbReference>
<proteinExistence type="predicted"/>
<organism evidence="1 2">
    <name type="scientific">Cryobacterium melibiosiphilum</name>
    <dbReference type="NCBI Taxonomy" id="995039"/>
    <lineage>
        <taxon>Bacteria</taxon>
        <taxon>Bacillati</taxon>
        <taxon>Actinomycetota</taxon>
        <taxon>Actinomycetes</taxon>
        <taxon>Micrococcales</taxon>
        <taxon>Microbacteriaceae</taxon>
        <taxon>Cryobacterium</taxon>
    </lineage>
</organism>
<evidence type="ECO:0008006" key="3">
    <source>
        <dbReference type="Google" id="ProtNLM"/>
    </source>
</evidence>
<dbReference type="InterPro" id="IPR023393">
    <property type="entry name" value="START-like_dom_sf"/>
</dbReference>
<dbReference type="Gene3D" id="3.30.530.20">
    <property type="match status" value="1"/>
</dbReference>